<protein>
    <submittedName>
        <fullName evidence="1">Ankyrin repeat-containing domain containing protein</fullName>
    </submittedName>
</protein>
<keyword evidence="2" id="KW-1185">Reference proteome</keyword>
<gene>
    <name evidence="1" type="ORF">PanWU01x14_326560</name>
</gene>
<accession>A0A2P5AJC2</accession>
<name>A0A2P5AJC2_PARAD</name>
<dbReference type="EMBL" id="JXTB01000560">
    <property type="protein sequence ID" value="PON36650.1"/>
    <property type="molecule type" value="Genomic_DNA"/>
</dbReference>
<dbReference type="Proteomes" id="UP000237105">
    <property type="component" value="Unassembled WGS sequence"/>
</dbReference>
<proteinExistence type="predicted"/>
<dbReference type="SUPFAM" id="SSF48403">
    <property type="entry name" value="Ankyrin repeat"/>
    <property type="match status" value="1"/>
</dbReference>
<sequence>MSDQERKELLPEKKKVLSLLDSDGNSLLHAACKLCDLSLVGKPVQLRADISARNYEKLYPHQLFIDLCWQ</sequence>
<dbReference type="InterPro" id="IPR036770">
    <property type="entry name" value="Ankyrin_rpt-contain_sf"/>
</dbReference>
<dbReference type="OrthoDB" id="10500973at2759"/>
<evidence type="ECO:0000313" key="2">
    <source>
        <dbReference type="Proteomes" id="UP000237105"/>
    </source>
</evidence>
<evidence type="ECO:0000313" key="1">
    <source>
        <dbReference type="EMBL" id="PON36650.1"/>
    </source>
</evidence>
<reference evidence="2" key="1">
    <citation type="submission" date="2016-06" db="EMBL/GenBank/DDBJ databases">
        <title>Parallel loss of symbiosis genes in relatives of nitrogen-fixing non-legume Parasponia.</title>
        <authorList>
            <person name="Van Velzen R."/>
            <person name="Holmer R."/>
            <person name="Bu F."/>
            <person name="Rutten L."/>
            <person name="Van Zeijl A."/>
            <person name="Liu W."/>
            <person name="Santuari L."/>
            <person name="Cao Q."/>
            <person name="Sharma T."/>
            <person name="Shen D."/>
            <person name="Roswanjaya Y."/>
            <person name="Wardhani T."/>
            <person name="Kalhor M.S."/>
            <person name="Jansen J."/>
            <person name="Van den Hoogen J."/>
            <person name="Gungor B."/>
            <person name="Hartog M."/>
            <person name="Hontelez J."/>
            <person name="Verver J."/>
            <person name="Yang W.-C."/>
            <person name="Schijlen E."/>
            <person name="Repin R."/>
            <person name="Schilthuizen M."/>
            <person name="Schranz E."/>
            <person name="Heidstra R."/>
            <person name="Miyata K."/>
            <person name="Fedorova E."/>
            <person name="Kohlen W."/>
            <person name="Bisseling T."/>
            <person name="Smit S."/>
            <person name="Geurts R."/>
        </authorList>
    </citation>
    <scope>NUCLEOTIDE SEQUENCE [LARGE SCALE GENOMIC DNA]</scope>
    <source>
        <strain evidence="2">cv. WU1-14</strain>
    </source>
</reference>
<dbReference type="AlphaFoldDB" id="A0A2P5AJC2"/>
<organism evidence="1 2">
    <name type="scientific">Parasponia andersonii</name>
    <name type="common">Sponia andersonii</name>
    <dbReference type="NCBI Taxonomy" id="3476"/>
    <lineage>
        <taxon>Eukaryota</taxon>
        <taxon>Viridiplantae</taxon>
        <taxon>Streptophyta</taxon>
        <taxon>Embryophyta</taxon>
        <taxon>Tracheophyta</taxon>
        <taxon>Spermatophyta</taxon>
        <taxon>Magnoliopsida</taxon>
        <taxon>eudicotyledons</taxon>
        <taxon>Gunneridae</taxon>
        <taxon>Pentapetalae</taxon>
        <taxon>rosids</taxon>
        <taxon>fabids</taxon>
        <taxon>Rosales</taxon>
        <taxon>Cannabaceae</taxon>
        <taxon>Parasponia</taxon>
    </lineage>
</organism>
<comment type="caution">
    <text evidence="1">The sequence shown here is derived from an EMBL/GenBank/DDBJ whole genome shotgun (WGS) entry which is preliminary data.</text>
</comment>
<dbReference type="Gene3D" id="1.25.40.20">
    <property type="entry name" value="Ankyrin repeat-containing domain"/>
    <property type="match status" value="1"/>
</dbReference>